<dbReference type="PANTHER" id="PTHR37841:SF1">
    <property type="entry name" value="DUF3298 DOMAIN-CONTAINING PROTEIN"/>
    <property type="match status" value="1"/>
</dbReference>
<dbReference type="EMBL" id="JAOZEV010000006">
    <property type="protein sequence ID" value="MCV9932585.1"/>
    <property type="molecule type" value="Genomic_DNA"/>
</dbReference>
<dbReference type="RefSeq" id="WP_264286844.1">
    <property type="nucleotide sequence ID" value="NZ_JAOZEV010000006.1"/>
</dbReference>
<accession>A0A9X2ZKV1</accession>
<evidence type="ECO:0000313" key="2">
    <source>
        <dbReference type="EMBL" id="MCV9932585.1"/>
    </source>
</evidence>
<evidence type="ECO:0000313" key="3">
    <source>
        <dbReference type="Proteomes" id="UP001151133"/>
    </source>
</evidence>
<sequence length="286" mass="32677">MKKLFTICFLIAILLNGKAQDLVAFRSDEKYGFKNSANEVVLPALYQYAEDFQNGLAVALKDNKYGFIDNTGKFIIPNIYDQAVSFIDDMSFVSLNNSVFGIDRNGKKIAVLKYDELEGSIRRLRNQIGVKLNGKLGMIDYKGNEVIPPIYDLIWPRIPSKKLAFVCLDDKMGIIDNNGKLILPIIYDYVTPFFSSVNNLRAYKIELKGKSGVVDELGNIILPTIYDRINHKKTKRIEVQLDGKIGYYDFETKKILYISLDKKDELDWINSVDDAEYRLSKIPTVR</sequence>
<feature type="signal peptide" evidence="1">
    <location>
        <begin position="1"/>
        <end position="19"/>
    </location>
</feature>
<dbReference type="AlphaFoldDB" id="A0A9X2ZKV1"/>
<evidence type="ECO:0000256" key="1">
    <source>
        <dbReference type="SAM" id="SignalP"/>
    </source>
</evidence>
<comment type="caution">
    <text evidence="2">The sequence shown here is derived from an EMBL/GenBank/DDBJ whole genome shotgun (WGS) entry which is preliminary data.</text>
</comment>
<dbReference type="PANTHER" id="PTHR37841">
    <property type="entry name" value="GLR2918 PROTEIN"/>
    <property type="match status" value="1"/>
</dbReference>
<name>A0A9X2ZKV1_9FLAO</name>
<reference evidence="2" key="1">
    <citation type="submission" date="2022-10" db="EMBL/GenBank/DDBJ databases">
        <title>Two novel species of Flavobacterium.</title>
        <authorList>
            <person name="Liu Q."/>
            <person name="Xin Y.-H."/>
        </authorList>
    </citation>
    <scope>NUCLEOTIDE SEQUENCE</scope>
    <source>
        <strain evidence="2">LS1R47</strain>
    </source>
</reference>
<protein>
    <submittedName>
        <fullName evidence="2">WG repeat-containing protein</fullName>
    </submittedName>
</protein>
<dbReference type="Proteomes" id="UP001151133">
    <property type="component" value="Unassembled WGS sequence"/>
</dbReference>
<dbReference type="InterPro" id="IPR032774">
    <property type="entry name" value="WG_beta_rep"/>
</dbReference>
<dbReference type="SUPFAM" id="SSF69360">
    <property type="entry name" value="Cell wall binding repeat"/>
    <property type="match status" value="1"/>
</dbReference>
<keyword evidence="1" id="KW-0732">Signal</keyword>
<keyword evidence="3" id="KW-1185">Reference proteome</keyword>
<feature type="chain" id="PRO_5040883096" evidence="1">
    <location>
        <begin position="20"/>
        <end position="286"/>
    </location>
</feature>
<dbReference type="Pfam" id="PF14903">
    <property type="entry name" value="WG_beta_rep"/>
    <property type="match status" value="4"/>
</dbReference>
<proteinExistence type="predicted"/>
<gene>
    <name evidence="2" type="ORF">OIU80_09840</name>
</gene>
<organism evidence="2 3">
    <name type="scientific">Flavobacterium frigoritolerans</name>
    <dbReference type="NCBI Taxonomy" id="2987686"/>
    <lineage>
        <taxon>Bacteria</taxon>
        <taxon>Pseudomonadati</taxon>
        <taxon>Bacteroidota</taxon>
        <taxon>Flavobacteriia</taxon>
        <taxon>Flavobacteriales</taxon>
        <taxon>Flavobacteriaceae</taxon>
        <taxon>Flavobacterium</taxon>
    </lineage>
</organism>